<proteinExistence type="predicted"/>
<dbReference type="RefSeq" id="WP_188617612.1">
    <property type="nucleotide sequence ID" value="NZ_BMLV01000003.1"/>
</dbReference>
<comment type="caution">
    <text evidence="1">The sequence shown here is derived from an EMBL/GenBank/DDBJ whole genome shotgun (WGS) entry which is preliminary data.</text>
</comment>
<gene>
    <name evidence="1" type="ORF">GCM10010992_16270</name>
</gene>
<accession>A0ABQ2NJW9</accession>
<reference evidence="2" key="1">
    <citation type="journal article" date="2019" name="Int. J. Syst. Evol. Microbiol.">
        <title>The Global Catalogue of Microorganisms (GCM) 10K type strain sequencing project: providing services to taxonomists for standard genome sequencing and annotation.</title>
        <authorList>
            <consortium name="The Broad Institute Genomics Platform"/>
            <consortium name="The Broad Institute Genome Sequencing Center for Infectious Disease"/>
            <person name="Wu L."/>
            <person name="Ma J."/>
        </authorList>
    </citation>
    <scope>NUCLEOTIDE SEQUENCE [LARGE SCALE GENOMIC DNA]</scope>
    <source>
        <strain evidence="2">CGMCC 1.7656</strain>
    </source>
</reference>
<sequence length="128" mass="15451">MKKTIAILLLFSYIFSFTEIRELKKLPAFIEHYKEHKAENNQITLLGFITLHYLNGSQKDADYTKDMKLPFKTHDFSCYNFTIQDLPKIFDFYFSEVKIFEIKNKNFYYFLNFSEGKTFSFYPPPKYI</sequence>
<evidence type="ECO:0000313" key="2">
    <source>
        <dbReference type="Proteomes" id="UP000620064"/>
    </source>
</evidence>
<dbReference type="EMBL" id="BMLV01000003">
    <property type="protein sequence ID" value="GGP04355.1"/>
    <property type="molecule type" value="Genomic_DNA"/>
</dbReference>
<evidence type="ECO:0000313" key="1">
    <source>
        <dbReference type="EMBL" id="GGP04355.1"/>
    </source>
</evidence>
<protein>
    <submittedName>
        <fullName evidence="1">Uncharacterized protein</fullName>
    </submittedName>
</protein>
<keyword evidence="2" id="KW-1185">Reference proteome</keyword>
<organism evidence="1 2">
    <name type="scientific">Cloacibacterium rupense</name>
    <dbReference type="NCBI Taxonomy" id="517423"/>
    <lineage>
        <taxon>Bacteria</taxon>
        <taxon>Pseudomonadati</taxon>
        <taxon>Bacteroidota</taxon>
        <taxon>Flavobacteriia</taxon>
        <taxon>Flavobacteriales</taxon>
        <taxon>Weeksellaceae</taxon>
    </lineage>
</organism>
<name>A0ABQ2NJW9_9FLAO</name>
<dbReference type="Proteomes" id="UP000620064">
    <property type="component" value="Unassembled WGS sequence"/>
</dbReference>